<dbReference type="RefSeq" id="WP_015613134.1">
    <property type="nucleotide sequence ID" value="NZ_BMUG01000014.1"/>
</dbReference>
<accession>A0A7J0D346</accession>
<evidence type="ECO:0000313" key="2">
    <source>
        <dbReference type="EMBL" id="GFN09156.1"/>
    </source>
</evidence>
<feature type="domain" description="Cupin type-2" evidence="1">
    <location>
        <begin position="41"/>
        <end position="95"/>
    </location>
</feature>
<dbReference type="AlphaFoldDB" id="A0A7J0D346"/>
<dbReference type="GO" id="GO:0016853">
    <property type="term" value="F:isomerase activity"/>
    <property type="evidence" value="ECO:0007669"/>
    <property type="project" value="UniProtKB-KW"/>
</dbReference>
<name>A0A7J0D346_STRMI</name>
<dbReference type="InterPro" id="IPR011051">
    <property type="entry name" value="RmlC_Cupin_sf"/>
</dbReference>
<keyword evidence="2" id="KW-0413">Isomerase</keyword>
<dbReference type="Gene3D" id="2.60.120.10">
    <property type="entry name" value="Jelly Rolls"/>
    <property type="match status" value="1"/>
</dbReference>
<dbReference type="InterPro" id="IPR013096">
    <property type="entry name" value="Cupin_2"/>
</dbReference>
<dbReference type="Pfam" id="PF07883">
    <property type="entry name" value="Cupin_2"/>
    <property type="match status" value="1"/>
</dbReference>
<protein>
    <submittedName>
        <fullName evidence="2">Mannose-6-phosphate isomerase</fullName>
    </submittedName>
</protein>
<proteinExistence type="predicted"/>
<dbReference type="EMBL" id="BLWD01000001">
    <property type="protein sequence ID" value="GFN09156.1"/>
    <property type="molecule type" value="Genomic_DNA"/>
</dbReference>
<evidence type="ECO:0000313" key="3">
    <source>
        <dbReference type="Proteomes" id="UP000498740"/>
    </source>
</evidence>
<comment type="caution">
    <text evidence="2">The sequence shown here is derived from an EMBL/GenBank/DDBJ whole genome shotgun (WGS) entry which is preliminary data.</text>
</comment>
<sequence>MSVVKVSEAAAVLPRAWSSTVLGRVGAAEVKVLRMDELPVEEERHAEPEVLLVLDGLLELDVEGAAVTVGPGEMYVVAAGTAHAVRPGSKGTLVIVEATEALAR</sequence>
<dbReference type="InterPro" id="IPR014710">
    <property type="entry name" value="RmlC-like_jellyroll"/>
</dbReference>
<gene>
    <name evidence="2" type="ORF">Smic_77120</name>
</gene>
<dbReference type="SUPFAM" id="SSF51182">
    <property type="entry name" value="RmlC-like cupins"/>
    <property type="match status" value="1"/>
</dbReference>
<evidence type="ECO:0000259" key="1">
    <source>
        <dbReference type="Pfam" id="PF07883"/>
    </source>
</evidence>
<organism evidence="2 3">
    <name type="scientific">Streptomyces microflavus</name>
    <name type="common">Streptomyces lipmanii</name>
    <dbReference type="NCBI Taxonomy" id="1919"/>
    <lineage>
        <taxon>Bacteria</taxon>
        <taxon>Bacillati</taxon>
        <taxon>Actinomycetota</taxon>
        <taxon>Actinomycetes</taxon>
        <taxon>Kitasatosporales</taxon>
        <taxon>Streptomycetaceae</taxon>
        <taxon>Streptomyces</taxon>
    </lineage>
</organism>
<dbReference type="Proteomes" id="UP000498740">
    <property type="component" value="Unassembled WGS sequence"/>
</dbReference>
<reference evidence="2 3" key="1">
    <citation type="submission" date="2020-05" db="EMBL/GenBank/DDBJ databases">
        <title>Whole genome shotgun sequence of Streptomyces microflavus NBRC 13062.</title>
        <authorList>
            <person name="Komaki H."/>
            <person name="Tamura T."/>
        </authorList>
    </citation>
    <scope>NUCLEOTIDE SEQUENCE [LARGE SCALE GENOMIC DNA]</scope>
    <source>
        <strain evidence="2 3">NBRC 13062</strain>
    </source>
</reference>